<dbReference type="AlphaFoldDB" id="A0A7W7WP71"/>
<gene>
    <name evidence="1" type="ORF">FHR38_002328</name>
</gene>
<comment type="caution">
    <text evidence="1">The sequence shown here is derived from an EMBL/GenBank/DDBJ whole genome shotgun (WGS) entry which is preliminary data.</text>
</comment>
<evidence type="ECO:0000313" key="2">
    <source>
        <dbReference type="Proteomes" id="UP000578819"/>
    </source>
</evidence>
<accession>A0A7W7WP71</accession>
<organism evidence="1 2">
    <name type="scientific">Micromonospora polyrhachis</name>
    <dbReference type="NCBI Taxonomy" id="1282883"/>
    <lineage>
        <taxon>Bacteria</taxon>
        <taxon>Bacillati</taxon>
        <taxon>Actinomycetota</taxon>
        <taxon>Actinomycetes</taxon>
        <taxon>Micromonosporales</taxon>
        <taxon>Micromonosporaceae</taxon>
        <taxon>Micromonospora</taxon>
    </lineage>
</organism>
<dbReference type="RefSeq" id="WP_184534660.1">
    <property type="nucleotide sequence ID" value="NZ_JACHJW010000001.1"/>
</dbReference>
<reference evidence="1 2" key="1">
    <citation type="submission" date="2020-08" db="EMBL/GenBank/DDBJ databases">
        <title>Sequencing the genomes of 1000 actinobacteria strains.</title>
        <authorList>
            <person name="Klenk H.-P."/>
        </authorList>
    </citation>
    <scope>NUCLEOTIDE SEQUENCE [LARGE SCALE GENOMIC DNA]</scope>
    <source>
        <strain evidence="1 2">DSM 45886</strain>
    </source>
</reference>
<dbReference type="Proteomes" id="UP000578819">
    <property type="component" value="Unassembled WGS sequence"/>
</dbReference>
<name>A0A7W7WP71_9ACTN</name>
<protein>
    <submittedName>
        <fullName evidence="1">Uncharacterized protein</fullName>
    </submittedName>
</protein>
<proteinExistence type="predicted"/>
<evidence type="ECO:0000313" key="1">
    <source>
        <dbReference type="EMBL" id="MBB4958595.1"/>
    </source>
</evidence>
<keyword evidence="2" id="KW-1185">Reference proteome</keyword>
<dbReference type="EMBL" id="JACHJW010000001">
    <property type="protein sequence ID" value="MBB4958595.1"/>
    <property type="molecule type" value="Genomic_DNA"/>
</dbReference>
<sequence>MRVHRMALERAYAIHSGLLNEWGLQVLDSVLESEAARLDAEIRRLPSGGRVRLSV</sequence>